<dbReference type="GO" id="GO:0006352">
    <property type="term" value="P:DNA-templated transcription initiation"/>
    <property type="evidence" value="ECO:0007669"/>
    <property type="project" value="InterPro"/>
</dbReference>
<keyword evidence="3" id="KW-0731">Sigma factor</keyword>
<dbReference type="OrthoDB" id="659948at2"/>
<evidence type="ECO:0000256" key="1">
    <source>
        <dbReference type="ARBA" id="ARBA00010641"/>
    </source>
</evidence>
<dbReference type="EMBL" id="AQPN01000103">
    <property type="protein sequence ID" value="EOR93860.1"/>
    <property type="molecule type" value="Genomic_DNA"/>
</dbReference>
<evidence type="ECO:0000256" key="2">
    <source>
        <dbReference type="ARBA" id="ARBA00023015"/>
    </source>
</evidence>
<dbReference type="PANTHER" id="PTHR43133:SF46">
    <property type="entry name" value="RNA POLYMERASE SIGMA-70 FACTOR ECF SUBFAMILY"/>
    <property type="match status" value="1"/>
</dbReference>
<dbReference type="InterPro" id="IPR036388">
    <property type="entry name" value="WH-like_DNA-bd_sf"/>
</dbReference>
<dbReference type="InterPro" id="IPR007627">
    <property type="entry name" value="RNA_pol_sigma70_r2"/>
</dbReference>
<keyword evidence="8" id="KW-1185">Reference proteome</keyword>
<dbReference type="InterPro" id="IPR013249">
    <property type="entry name" value="RNA_pol_sigma70_r4_t2"/>
</dbReference>
<comment type="similarity">
    <text evidence="1">Belongs to the sigma-70 factor family. ECF subfamily.</text>
</comment>
<dbReference type="Proteomes" id="UP000014174">
    <property type="component" value="Unassembled WGS sequence"/>
</dbReference>
<keyword evidence="2" id="KW-0805">Transcription regulation</keyword>
<dbReference type="PANTHER" id="PTHR43133">
    <property type="entry name" value="RNA POLYMERASE ECF-TYPE SIGMA FACTO"/>
    <property type="match status" value="1"/>
</dbReference>
<dbReference type="Pfam" id="PF08281">
    <property type="entry name" value="Sigma70_r4_2"/>
    <property type="match status" value="1"/>
</dbReference>
<protein>
    <submittedName>
        <fullName evidence="7">RNA polymerase ECF-type sigma factor</fullName>
    </submittedName>
</protein>
<gene>
    <name evidence="7" type="ORF">ADIARSV_2997</name>
</gene>
<dbReference type="AlphaFoldDB" id="R9GQN8"/>
<feature type="domain" description="RNA polymerase sigma-70 region 2" evidence="5">
    <location>
        <begin position="24"/>
        <end position="89"/>
    </location>
</feature>
<dbReference type="Gene3D" id="1.10.10.10">
    <property type="entry name" value="Winged helix-like DNA-binding domain superfamily/Winged helix DNA-binding domain"/>
    <property type="match status" value="1"/>
</dbReference>
<dbReference type="SUPFAM" id="SSF88946">
    <property type="entry name" value="Sigma2 domain of RNA polymerase sigma factors"/>
    <property type="match status" value="1"/>
</dbReference>
<dbReference type="RefSeq" id="WP_016196228.1">
    <property type="nucleotide sequence ID" value="NZ_AQPN01000103.1"/>
</dbReference>
<evidence type="ECO:0000256" key="3">
    <source>
        <dbReference type="ARBA" id="ARBA00023082"/>
    </source>
</evidence>
<dbReference type="InterPro" id="IPR014284">
    <property type="entry name" value="RNA_pol_sigma-70_dom"/>
</dbReference>
<dbReference type="STRING" id="1150600.ADIARSV_2997"/>
<comment type="caution">
    <text evidence="7">The sequence shown here is derived from an EMBL/GenBank/DDBJ whole genome shotgun (WGS) entry which is preliminary data.</text>
</comment>
<evidence type="ECO:0000256" key="4">
    <source>
        <dbReference type="ARBA" id="ARBA00023163"/>
    </source>
</evidence>
<dbReference type="InterPro" id="IPR013325">
    <property type="entry name" value="RNA_pol_sigma_r2"/>
</dbReference>
<dbReference type="GO" id="GO:0003677">
    <property type="term" value="F:DNA binding"/>
    <property type="evidence" value="ECO:0007669"/>
    <property type="project" value="InterPro"/>
</dbReference>
<reference evidence="7 8" key="1">
    <citation type="journal article" date="2013" name="Genome Announc.">
        <title>Draft Genome Sequence of Arcticibacter svalbardensis Strain MN12-7T, a Member of the Family Sphingobacteriaceae Isolated from an Arctic Soil Sample.</title>
        <authorList>
            <person name="Shivaji S."/>
            <person name="Ara S."/>
            <person name="Prasad S."/>
            <person name="Manasa B.P."/>
            <person name="Begum Z."/>
            <person name="Singh A."/>
            <person name="Kumar Pinnaka A."/>
        </authorList>
    </citation>
    <scope>NUCLEOTIDE SEQUENCE [LARGE SCALE GENOMIC DNA]</scope>
    <source>
        <strain evidence="7 8">MN12-7</strain>
    </source>
</reference>
<sequence>MIELSDKELLLRLSLGDEQAFKTLFDRYWKSLFTFVYRFTKNETETKDIIQDVFLYVWNNKDTIYVKDSLLPYLKTVARNNVMTAFRKDKIRLEGVDILVERIETYTASDDQLLYKEAKKTVDSELSKMHFNMRSCFQLSRFEDKSIREISKELQLSEQTVRNNISEALRRLRICIHHSSSINLYLLLAFMMFKS</sequence>
<accession>R9GQN8</accession>
<keyword evidence="4" id="KW-0804">Transcription</keyword>
<dbReference type="Gene3D" id="1.10.1740.10">
    <property type="match status" value="1"/>
</dbReference>
<evidence type="ECO:0000313" key="7">
    <source>
        <dbReference type="EMBL" id="EOR93860.1"/>
    </source>
</evidence>
<dbReference type="InterPro" id="IPR039425">
    <property type="entry name" value="RNA_pol_sigma-70-like"/>
</dbReference>
<dbReference type="GO" id="GO:0016987">
    <property type="term" value="F:sigma factor activity"/>
    <property type="evidence" value="ECO:0007669"/>
    <property type="project" value="UniProtKB-KW"/>
</dbReference>
<dbReference type="SUPFAM" id="SSF88659">
    <property type="entry name" value="Sigma3 and sigma4 domains of RNA polymerase sigma factors"/>
    <property type="match status" value="1"/>
</dbReference>
<dbReference type="Pfam" id="PF04542">
    <property type="entry name" value="Sigma70_r2"/>
    <property type="match status" value="1"/>
</dbReference>
<evidence type="ECO:0000259" key="6">
    <source>
        <dbReference type="Pfam" id="PF08281"/>
    </source>
</evidence>
<evidence type="ECO:0000313" key="8">
    <source>
        <dbReference type="Proteomes" id="UP000014174"/>
    </source>
</evidence>
<dbReference type="eggNOG" id="COG1595">
    <property type="taxonomic scope" value="Bacteria"/>
</dbReference>
<feature type="domain" description="RNA polymerase sigma factor 70 region 4 type 2" evidence="6">
    <location>
        <begin position="125"/>
        <end position="172"/>
    </location>
</feature>
<dbReference type="InterPro" id="IPR013324">
    <property type="entry name" value="RNA_pol_sigma_r3/r4-like"/>
</dbReference>
<organism evidence="7 8">
    <name type="scientific">Arcticibacter svalbardensis MN12-7</name>
    <dbReference type="NCBI Taxonomy" id="1150600"/>
    <lineage>
        <taxon>Bacteria</taxon>
        <taxon>Pseudomonadati</taxon>
        <taxon>Bacteroidota</taxon>
        <taxon>Sphingobacteriia</taxon>
        <taxon>Sphingobacteriales</taxon>
        <taxon>Sphingobacteriaceae</taxon>
        <taxon>Arcticibacter</taxon>
    </lineage>
</organism>
<proteinExistence type="inferred from homology"/>
<name>R9GQN8_9SPHI</name>
<evidence type="ECO:0000259" key="5">
    <source>
        <dbReference type="Pfam" id="PF04542"/>
    </source>
</evidence>
<dbReference type="NCBIfam" id="TIGR02937">
    <property type="entry name" value="sigma70-ECF"/>
    <property type="match status" value="1"/>
</dbReference>